<evidence type="ECO:0000256" key="13">
    <source>
        <dbReference type="PROSITE-ProRule" id="PRU00110"/>
    </source>
</evidence>
<keyword evidence="8 16" id="KW-1133">Transmembrane helix</keyword>
<dbReference type="InterPro" id="IPR003594">
    <property type="entry name" value="HATPase_dom"/>
</dbReference>
<keyword evidence="11" id="KW-0805">Transcription regulation</keyword>
<dbReference type="EC" id="2.7.13.3" evidence="11"/>
<dbReference type="CDD" id="cd17546">
    <property type="entry name" value="REC_hyHK_CKI1_RcsC-like"/>
    <property type="match status" value="1"/>
</dbReference>
<accession>A0A1W1V5M2</accession>
<dbReference type="STRING" id="1122938.SAMN05660772_01179"/>
<dbReference type="Pfam" id="PF01627">
    <property type="entry name" value="Hpt"/>
    <property type="match status" value="1"/>
</dbReference>
<dbReference type="GO" id="GO:0000155">
    <property type="term" value="F:phosphorelay sensor kinase activity"/>
    <property type="evidence" value="ECO:0007669"/>
    <property type="project" value="UniProtKB-UniRule"/>
</dbReference>
<dbReference type="Gene3D" id="3.30.450.20">
    <property type="entry name" value="PAS domain"/>
    <property type="match status" value="1"/>
</dbReference>
<keyword evidence="10 11" id="KW-0472">Membrane</keyword>
<dbReference type="PROSITE" id="PS50109">
    <property type="entry name" value="HIS_KIN"/>
    <property type="match status" value="1"/>
</dbReference>
<dbReference type="PRINTS" id="PR00344">
    <property type="entry name" value="BCTRLSENSOR"/>
</dbReference>
<evidence type="ECO:0000256" key="4">
    <source>
        <dbReference type="ARBA" id="ARBA00022553"/>
    </source>
</evidence>
<reference evidence="22" key="1">
    <citation type="submission" date="2017-04" db="EMBL/GenBank/DDBJ databases">
        <authorList>
            <person name="Varghese N."/>
            <person name="Submissions S."/>
        </authorList>
    </citation>
    <scope>NUCLEOTIDE SEQUENCE [LARGE SCALE GENOMIC DNA]</scope>
    <source>
        <strain evidence="22">DSM 23072</strain>
    </source>
</reference>
<proteinExistence type="predicted"/>
<keyword evidence="11" id="KW-0804">Transcription</keyword>
<dbReference type="InterPro" id="IPR011006">
    <property type="entry name" value="CheY-like_superfamily"/>
</dbReference>
<dbReference type="SMART" id="SM00388">
    <property type="entry name" value="HisKA"/>
    <property type="match status" value="1"/>
</dbReference>
<keyword evidence="7 11" id="KW-0067">ATP-binding</keyword>
<feature type="domain" description="PAC" evidence="19">
    <location>
        <begin position="226"/>
        <end position="278"/>
    </location>
</feature>
<dbReference type="Gene3D" id="1.10.287.970">
    <property type="entry name" value="His Kinase A (phosphoacceptor) domain"/>
    <property type="match status" value="1"/>
</dbReference>
<evidence type="ECO:0000256" key="11">
    <source>
        <dbReference type="PIRNR" id="PIRNR003182"/>
    </source>
</evidence>
<dbReference type="InterPro" id="IPR003661">
    <property type="entry name" value="HisK_dim/P_dom"/>
</dbReference>
<dbReference type="SMART" id="SM00448">
    <property type="entry name" value="REC"/>
    <property type="match status" value="1"/>
</dbReference>
<dbReference type="Pfam" id="PF00512">
    <property type="entry name" value="HisKA"/>
    <property type="match status" value="1"/>
</dbReference>
<evidence type="ECO:0000256" key="5">
    <source>
        <dbReference type="ARBA" id="ARBA00022692"/>
    </source>
</evidence>
<dbReference type="InterPro" id="IPR001789">
    <property type="entry name" value="Sig_transdc_resp-reg_receiver"/>
</dbReference>
<evidence type="ECO:0000256" key="15">
    <source>
        <dbReference type="SAM" id="Coils"/>
    </source>
</evidence>
<evidence type="ECO:0000259" key="18">
    <source>
        <dbReference type="PROSITE" id="PS50110"/>
    </source>
</evidence>
<dbReference type="PIRSF" id="PIRSF003182">
    <property type="entry name" value="ArcB"/>
    <property type="match status" value="1"/>
</dbReference>
<dbReference type="Proteomes" id="UP000192408">
    <property type="component" value="Unassembled WGS sequence"/>
</dbReference>
<feature type="modified residue" description="Phosphohistidine" evidence="12 13">
    <location>
        <position position="733"/>
    </location>
</feature>
<dbReference type="SMART" id="SM00387">
    <property type="entry name" value="HATPase_c"/>
    <property type="match status" value="1"/>
</dbReference>
<dbReference type="InterPro" id="IPR014409">
    <property type="entry name" value="Sig_transdc_His_kin_hyb_ArcB"/>
</dbReference>
<dbReference type="InterPro" id="IPR036890">
    <property type="entry name" value="HATPase_C_sf"/>
</dbReference>
<dbReference type="FunFam" id="3.30.565.10:FF:000010">
    <property type="entry name" value="Sensor histidine kinase RcsC"/>
    <property type="match status" value="1"/>
</dbReference>
<keyword evidence="9 11" id="KW-0902">Two-component regulatory system</keyword>
<feature type="domain" description="HPt" evidence="20">
    <location>
        <begin position="689"/>
        <end position="787"/>
    </location>
</feature>
<dbReference type="Pfam" id="PF00072">
    <property type="entry name" value="Response_reg"/>
    <property type="match status" value="1"/>
</dbReference>
<gene>
    <name evidence="21" type="ORF">SAMN05660772_01179</name>
</gene>
<dbReference type="InterPro" id="IPR013767">
    <property type="entry name" value="PAS_fold"/>
</dbReference>
<dbReference type="SUPFAM" id="SSF47226">
    <property type="entry name" value="Histidine-containing phosphotransfer domain, HPT domain"/>
    <property type="match status" value="1"/>
</dbReference>
<feature type="transmembrane region" description="Helical" evidence="16">
    <location>
        <begin position="58"/>
        <end position="77"/>
    </location>
</feature>
<dbReference type="Gene3D" id="3.30.565.10">
    <property type="entry name" value="Histidine kinase-like ATPase, C-terminal domain"/>
    <property type="match status" value="1"/>
</dbReference>
<feature type="domain" description="Histidine kinase" evidence="17">
    <location>
        <begin position="289"/>
        <end position="506"/>
    </location>
</feature>
<feature type="domain" description="Response regulatory" evidence="18">
    <location>
        <begin position="524"/>
        <end position="643"/>
    </location>
</feature>
<keyword evidence="4 12" id="KW-0597">Phosphoprotein</keyword>
<dbReference type="NCBIfam" id="TIGR00229">
    <property type="entry name" value="sensory_box"/>
    <property type="match status" value="1"/>
</dbReference>
<keyword evidence="11" id="KW-0997">Cell inner membrane</keyword>
<keyword evidence="22" id="KW-1185">Reference proteome</keyword>
<feature type="transmembrane region" description="Helical" evidence="16">
    <location>
        <begin position="21"/>
        <end position="46"/>
    </location>
</feature>
<evidence type="ECO:0000256" key="8">
    <source>
        <dbReference type="ARBA" id="ARBA00022989"/>
    </source>
</evidence>
<evidence type="ECO:0000256" key="12">
    <source>
        <dbReference type="PIRSR" id="PIRSR003182-50"/>
    </source>
</evidence>
<dbReference type="Pfam" id="PF00989">
    <property type="entry name" value="PAS"/>
    <property type="match status" value="1"/>
</dbReference>
<dbReference type="InterPro" id="IPR027460">
    <property type="entry name" value="ArcB_TM_sf"/>
</dbReference>
<feature type="modified residue" description="Phosphohistidine; by autocatalysis" evidence="12">
    <location>
        <position position="292"/>
    </location>
</feature>
<keyword evidence="3 11" id="KW-1003">Cell membrane</keyword>
<dbReference type="SUPFAM" id="SSF55785">
    <property type="entry name" value="PYP-like sensor domain (PAS domain)"/>
    <property type="match status" value="1"/>
</dbReference>
<dbReference type="SUPFAM" id="SSF47384">
    <property type="entry name" value="Homodimeric domain of signal transducing histidine kinase"/>
    <property type="match status" value="1"/>
</dbReference>
<evidence type="ECO:0000256" key="1">
    <source>
        <dbReference type="ARBA" id="ARBA00000085"/>
    </source>
</evidence>
<sequence length="791" mass="90393">MKNVKIYLQNYIDWIIRIGKLKFSLLGLLILGAYALLIQAGSTLLFTGELNWGDIWRSVIFGLCSAPFVIYFFLVVIEKLELARQGLEKTLIQLKTLRMQDYQLNQELNKKNLLLSREIDERAKAEQELTSALLHLEQEVRERGRIQLELEQSAHLLRSFFDASPDLVFYRGEDHRFLGANKAMEKLTGKKSDELKLLTPFDIYADRTAKKAIESDIQVSKEKKGISYEQWLYYPDGQAACFEILKVPYYDKVSKQNMIIGFGRDITERTTYQEMIEKNSRDKTNMMTTISHELKTPLNGIIGLSRILLDGHLDEQQRNYLQTIKVSAVSLGHIFNDLVDLEKIETHRIELFNKECDFNNLLNDINNIASVMAAQKNLKFEMMLENPLPDWIWVDPIRLSQVLWNLISNAVKFTPQGWVKLSVAKVEQSKLVFKISDSGIGIPQAELNKIFTMYYQVKSQNNMRALGSGIGLSVSKKIASLMEGDLTVESEEHVGTTFTLTINAPEVEKTLDKAALAHPVAALNILLVEDIEVNIIVAKSILEKLGYHVDIAMTGTEALQKFHQNQYDLLLLDIQLPDMSGFDIAQILRRQYEDDEIEYLPPLVALTANVMNNKNHYLQQGMDDVLSKPLSLEALNLTLKHLFSDEFGEANQNQPTKEEPLADMDESQNKSAVMEFDYPMLDELIELMGKEKVMKSAVLFEQLMPGYLEELIRHYQAYQQDHSLKSAVAEEAHKIKGAAASVGLNRIRDIAELAQHEDSAQWEKQIAFWVEVIQEEWQDAVKALKKWIAGR</sequence>
<comment type="PTM">
    <text evidence="12">Activation requires a sequential transfer of a phosphate group from a His in the primary transmitter domain, to an Asp in the receiver domain and to a His in the secondary transmitter domain.</text>
</comment>
<dbReference type="SUPFAM" id="SSF55874">
    <property type="entry name" value="ATPase domain of HSP90 chaperone/DNA topoisomerase II/histidine kinase"/>
    <property type="match status" value="1"/>
</dbReference>
<evidence type="ECO:0000313" key="22">
    <source>
        <dbReference type="Proteomes" id="UP000192408"/>
    </source>
</evidence>
<evidence type="ECO:0000259" key="19">
    <source>
        <dbReference type="PROSITE" id="PS50113"/>
    </source>
</evidence>
<evidence type="ECO:0000256" key="3">
    <source>
        <dbReference type="ARBA" id="ARBA00022475"/>
    </source>
</evidence>
<keyword evidence="6 11" id="KW-0547">Nucleotide-binding</keyword>
<keyword evidence="15" id="KW-0175">Coiled coil</keyword>
<dbReference type="InterPro" id="IPR036097">
    <property type="entry name" value="HisK_dim/P_sf"/>
</dbReference>
<evidence type="ECO:0000256" key="6">
    <source>
        <dbReference type="ARBA" id="ARBA00022741"/>
    </source>
</evidence>
<feature type="modified residue" description="4-aspartylphosphate" evidence="12 14">
    <location>
        <position position="573"/>
    </location>
</feature>
<feature type="coiled-coil region" evidence="15">
    <location>
        <begin position="77"/>
        <end position="142"/>
    </location>
</feature>
<dbReference type="CDD" id="cd00088">
    <property type="entry name" value="HPT"/>
    <property type="match status" value="1"/>
</dbReference>
<dbReference type="InterPro" id="IPR040642">
    <property type="entry name" value="HKR_ArcB_TM"/>
</dbReference>
<dbReference type="Pfam" id="PF18415">
    <property type="entry name" value="HKR_ArcB_TM"/>
    <property type="match status" value="1"/>
</dbReference>
<dbReference type="NCBIfam" id="NF008302">
    <property type="entry name" value="PRK11091.1"/>
    <property type="match status" value="1"/>
</dbReference>
<evidence type="ECO:0000256" key="9">
    <source>
        <dbReference type="ARBA" id="ARBA00023012"/>
    </source>
</evidence>
<name>A0A1W1V5M2_9PAST</name>
<dbReference type="PROSITE" id="PS50110">
    <property type="entry name" value="RESPONSE_REGULATORY"/>
    <property type="match status" value="1"/>
</dbReference>
<comment type="subcellular location">
    <subcellularLocation>
        <location evidence="11">Cell inner membrane</location>
        <topology evidence="11">Multi-pass membrane protein</topology>
    </subcellularLocation>
    <subcellularLocation>
        <location evidence="2">Cell membrane</location>
        <topology evidence="2">Multi-pass membrane protein</topology>
    </subcellularLocation>
</comment>
<dbReference type="InterPro" id="IPR000700">
    <property type="entry name" value="PAS-assoc_C"/>
</dbReference>
<dbReference type="Pfam" id="PF02518">
    <property type="entry name" value="HATPase_c"/>
    <property type="match status" value="1"/>
</dbReference>
<dbReference type="InterPro" id="IPR008207">
    <property type="entry name" value="Sig_transdc_His_kin_Hpt_dom"/>
</dbReference>
<dbReference type="Gene3D" id="1.20.120.160">
    <property type="entry name" value="HPT domain"/>
    <property type="match status" value="1"/>
</dbReference>
<protein>
    <recommendedName>
        <fullName evidence="11">Aerobic respiration control sensor protein</fullName>
        <ecNumber evidence="11">2.7.13.3</ecNumber>
    </recommendedName>
</protein>
<dbReference type="GO" id="GO:0006355">
    <property type="term" value="P:regulation of DNA-templated transcription"/>
    <property type="evidence" value="ECO:0007669"/>
    <property type="project" value="InterPro"/>
</dbReference>
<evidence type="ECO:0000256" key="7">
    <source>
        <dbReference type="ARBA" id="ARBA00022840"/>
    </source>
</evidence>
<dbReference type="InterPro" id="IPR000014">
    <property type="entry name" value="PAS"/>
</dbReference>
<evidence type="ECO:0000256" key="10">
    <source>
        <dbReference type="ARBA" id="ARBA00023136"/>
    </source>
</evidence>
<evidence type="ECO:0000256" key="16">
    <source>
        <dbReference type="SAM" id="Phobius"/>
    </source>
</evidence>
<keyword evidence="5 16" id="KW-0812">Transmembrane</keyword>
<evidence type="ECO:0000256" key="14">
    <source>
        <dbReference type="PROSITE-ProRule" id="PRU00169"/>
    </source>
</evidence>
<dbReference type="GO" id="GO:0005524">
    <property type="term" value="F:ATP binding"/>
    <property type="evidence" value="ECO:0007669"/>
    <property type="project" value="UniProtKB-UniRule"/>
</dbReference>
<dbReference type="InterPro" id="IPR005467">
    <property type="entry name" value="His_kinase_dom"/>
</dbReference>
<dbReference type="RefSeq" id="WP_084257777.1">
    <property type="nucleotide sequence ID" value="NZ_FWWV01000046.1"/>
</dbReference>
<dbReference type="InterPro" id="IPR036641">
    <property type="entry name" value="HPT_dom_sf"/>
</dbReference>
<dbReference type="InterPro" id="IPR035965">
    <property type="entry name" value="PAS-like_dom_sf"/>
</dbReference>
<keyword evidence="11 21" id="KW-0418">Kinase</keyword>
<dbReference type="PROSITE" id="PS50113">
    <property type="entry name" value="PAC"/>
    <property type="match status" value="1"/>
</dbReference>
<evidence type="ECO:0000313" key="21">
    <source>
        <dbReference type="EMBL" id="SMB88341.1"/>
    </source>
</evidence>
<dbReference type="CDD" id="cd00082">
    <property type="entry name" value="HisKA"/>
    <property type="match status" value="1"/>
</dbReference>
<evidence type="ECO:0000256" key="2">
    <source>
        <dbReference type="ARBA" id="ARBA00004651"/>
    </source>
</evidence>
<dbReference type="EMBL" id="FWWV01000046">
    <property type="protein sequence ID" value="SMB88341.1"/>
    <property type="molecule type" value="Genomic_DNA"/>
</dbReference>
<dbReference type="InterPro" id="IPR004358">
    <property type="entry name" value="Sig_transdc_His_kin-like_C"/>
</dbReference>
<dbReference type="CDD" id="cd00130">
    <property type="entry name" value="PAS"/>
    <property type="match status" value="1"/>
</dbReference>
<organism evidence="21 22">
    <name type="scientific">Pasteurella testudinis DSM 23072</name>
    <dbReference type="NCBI Taxonomy" id="1122938"/>
    <lineage>
        <taxon>Bacteria</taxon>
        <taxon>Pseudomonadati</taxon>
        <taxon>Pseudomonadota</taxon>
        <taxon>Gammaproteobacteria</taxon>
        <taxon>Pasteurellales</taxon>
        <taxon>Pasteurellaceae</taxon>
        <taxon>Pasteurella</taxon>
    </lineage>
</organism>
<dbReference type="AlphaFoldDB" id="A0A1W1V5M2"/>
<keyword evidence="11" id="KW-0808">Transferase</keyword>
<dbReference type="PROSITE" id="PS50894">
    <property type="entry name" value="HPT"/>
    <property type="match status" value="1"/>
</dbReference>
<comment type="catalytic activity">
    <reaction evidence="1 11">
        <text>ATP + protein L-histidine = ADP + protein N-phospho-L-histidine.</text>
        <dbReference type="EC" id="2.7.13.3"/>
    </reaction>
</comment>
<dbReference type="PANTHER" id="PTHR45339:SF1">
    <property type="entry name" value="HYBRID SIGNAL TRANSDUCTION HISTIDINE KINASE J"/>
    <property type="match status" value="1"/>
</dbReference>
<dbReference type="Gene3D" id="1.10.287.130">
    <property type="match status" value="1"/>
</dbReference>
<dbReference type="Gene3D" id="3.40.50.2300">
    <property type="match status" value="1"/>
</dbReference>
<dbReference type="CDD" id="cd16922">
    <property type="entry name" value="HATPase_EvgS-ArcB-TorS-like"/>
    <property type="match status" value="1"/>
</dbReference>
<dbReference type="SUPFAM" id="SSF52172">
    <property type="entry name" value="CheY-like"/>
    <property type="match status" value="1"/>
</dbReference>
<evidence type="ECO:0000259" key="17">
    <source>
        <dbReference type="PROSITE" id="PS50109"/>
    </source>
</evidence>
<dbReference type="PANTHER" id="PTHR45339">
    <property type="entry name" value="HYBRID SIGNAL TRANSDUCTION HISTIDINE KINASE J"/>
    <property type="match status" value="1"/>
</dbReference>
<dbReference type="GO" id="GO:0005886">
    <property type="term" value="C:plasma membrane"/>
    <property type="evidence" value="ECO:0007669"/>
    <property type="project" value="UniProtKB-SubCell"/>
</dbReference>
<evidence type="ECO:0000259" key="20">
    <source>
        <dbReference type="PROSITE" id="PS50894"/>
    </source>
</evidence>